<feature type="domain" description="PARP catalytic" evidence="2">
    <location>
        <begin position="1"/>
        <end position="89"/>
    </location>
</feature>
<dbReference type="EC" id="2.4.2.-" evidence="1"/>
<reference evidence="3" key="1">
    <citation type="submission" date="2014-12" db="EMBL/GenBank/DDBJ databases">
        <title>Insight into the proteome of Arion vulgaris.</title>
        <authorList>
            <person name="Aradska J."/>
            <person name="Bulat T."/>
            <person name="Smidak R."/>
            <person name="Sarate P."/>
            <person name="Gangsoo J."/>
            <person name="Sialana F."/>
            <person name="Bilban M."/>
            <person name="Lubec G."/>
        </authorList>
    </citation>
    <scope>NUCLEOTIDE SEQUENCE</scope>
    <source>
        <tissue evidence="3">Skin</tissue>
    </source>
</reference>
<evidence type="ECO:0000256" key="1">
    <source>
        <dbReference type="RuleBase" id="RU362114"/>
    </source>
</evidence>
<proteinExistence type="predicted"/>
<evidence type="ECO:0000259" key="2">
    <source>
        <dbReference type="PROSITE" id="PS51059"/>
    </source>
</evidence>
<gene>
    <name evidence="3" type="primary">ORF7987</name>
</gene>
<dbReference type="EMBL" id="HACG01002651">
    <property type="protein sequence ID" value="CEK49516.1"/>
    <property type="molecule type" value="Transcribed_RNA"/>
</dbReference>
<feature type="non-terminal residue" evidence="3">
    <location>
        <position position="1"/>
    </location>
</feature>
<dbReference type="AlphaFoldDB" id="A0A0B6Y139"/>
<dbReference type="GO" id="GO:0003950">
    <property type="term" value="F:NAD+ poly-ADP-ribosyltransferase activity"/>
    <property type="evidence" value="ECO:0007669"/>
    <property type="project" value="UniProtKB-UniRule"/>
</dbReference>
<dbReference type="Gene3D" id="3.90.228.10">
    <property type="match status" value="1"/>
</dbReference>
<name>A0A0B6Y139_9EUPU</name>
<sequence>NYIEASTTKMMLLCEVALGNVHNIKHHMNTEKPSWCNSVVTRSGEDTKTPLFILPSGAGFSQNLNQYEATQYVVSDPAQVCLRYLVHYF</sequence>
<protein>
    <recommendedName>
        <fullName evidence="1">Poly [ADP-ribose] polymerase</fullName>
        <shortName evidence="1">PARP</shortName>
        <ecNumber evidence="1">2.4.2.-</ecNumber>
    </recommendedName>
</protein>
<keyword evidence="1" id="KW-0808">Transferase</keyword>
<evidence type="ECO:0000313" key="3">
    <source>
        <dbReference type="EMBL" id="CEK49516.1"/>
    </source>
</evidence>
<dbReference type="PROSITE" id="PS51059">
    <property type="entry name" value="PARP_CATALYTIC"/>
    <property type="match status" value="1"/>
</dbReference>
<dbReference type="SUPFAM" id="SSF56399">
    <property type="entry name" value="ADP-ribosylation"/>
    <property type="match status" value="1"/>
</dbReference>
<keyword evidence="1" id="KW-0328">Glycosyltransferase</keyword>
<accession>A0A0B6Y139</accession>
<keyword evidence="1" id="KW-0520">NAD</keyword>
<dbReference type="Pfam" id="PF00644">
    <property type="entry name" value="PARP"/>
    <property type="match status" value="1"/>
</dbReference>
<dbReference type="InterPro" id="IPR012317">
    <property type="entry name" value="Poly(ADP-ribose)pol_cat_dom"/>
</dbReference>
<organism evidence="3">
    <name type="scientific">Arion vulgaris</name>
    <dbReference type="NCBI Taxonomy" id="1028688"/>
    <lineage>
        <taxon>Eukaryota</taxon>
        <taxon>Metazoa</taxon>
        <taxon>Spiralia</taxon>
        <taxon>Lophotrochozoa</taxon>
        <taxon>Mollusca</taxon>
        <taxon>Gastropoda</taxon>
        <taxon>Heterobranchia</taxon>
        <taxon>Euthyneura</taxon>
        <taxon>Panpulmonata</taxon>
        <taxon>Eupulmonata</taxon>
        <taxon>Stylommatophora</taxon>
        <taxon>Helicina</taxon>
        <taxon>Arionoidea</taxon>
        <taxon>Arionidae</taxon>
        <taxon>Arion</taxon>
    </lineage>
</organism>